<accession>A0ABV6DHF1</accession>
<dbReference type="EMBL" id="JBHLWN010000025">
    <property type="protein sequence ID" value="MFC0212074.1"/>
    <property type="molecule type" value="Genomic_DNA"/>
</dbReference>
<dbReference type="SUPFAM" id="SSF53850">
    <property type="entry name" value="Periplasmic binding protein-like II"/>
    <property type="match status" value="1"/>
</dbReference>
<dbReference type="Gene3D" id="3.40.190.10">
    <property type="entry name" value="Periplasmic binding protein-like II"/>
    <property type="match status" value="1"/>
</dbReference>
<dbReference type="InterPro" id="IPR006059">
    <property type="entry name" value="SBP"/>
</dbReference>
<evidence type="ECO:0000313" key="2">
    <source>
        <dbReference type="Proteomes" id="UP001589776"/>
    </source>
</evidence>
<sequence length="496" mass="55307">MKPEPWEKALKTDVPYASRRAEAAARSVMQHIKAGSRSHPAPSRWYAAAAALGAAIWAGSYADWTSAGKLFGILQPQPAAESVDMNVTLKLSIGDERLYRDMFGDQLKKRFPSLKIEFSDISTYEKGNYSFDAFEQMTEEQKPDLIISSSAIQYRLLAEHGKLLPLDGLEQPDKIAAVVNALRMPDGKSYGIATEFDGRAIFYNKKLFDQYKVPYPTDRMTWKQVMELAKRFPAEGNPGKKIFGFHEMYIPMFPASYLVGMIAHTHGLSYVDDSRKKAAMDSTAWNEALHLALDAYREGRVHPAKSYTIQNNRIEQADQQAMDLFAQGRAAMALDTIGAISRLKGSGIDYGIVTAPVDPSNPDINTQLIPGSILSVNPNSPNLRQAMEVLRYISQDDTDPRAYQNGVTSNMLPIPVHESTLLTIYGDRLKPFYAQQEPDWRRTVYSYDPTMDIQISKSISSIVDEETDAAAAGKQSVEEAQRSMQTRIQAVLDAPQ</sequence>
<dbReference type="PANTHER" id="PTHR43649:SF12">
    <property type="entry name" value="DIACETYLCHITOBIOSE BINDING PROTEIN DASA"/>
    <property type="match status" value="1"/>
</dbReference>
<comment type="caution">
    <text evidence="1">The sequence shown here is derived from an EMBL/GenBank/DDBJ whole genome shotgun (WGS) entry which is preliminary data.</text>
</comment>
<reference evidence="1 2" key="1">
    <citation type="submission" date="2024-09" db="EMBL/GenBank/DDBJ databases">
        <authorList>
            <person name="Sun Q."/>
            <person name="Mori K."/>
        </authorList>
    </citation>
    <scope>NUCLEOTIDE SEQUENCE [LARGE SCALE GENOMIC DNA]</scope>
    <source>
        <strain evidence="1 2">CCM 7759</strain>
    </source>
</reference>
<protein>
    <submittedName>
        <fullName evidence="1">Extracellular solute-binding protein</fullName>
    </submittedName>
</protein>
<keyword evidence="2" id="KW-1185">Reference proteome</keyword>
<evidence type="ECO:0000313" key="1">
    <source>
        <dbReference type="EMBL" id="MFC0212074.1"/>
    </source>
</evidence>
<name>A0ABV6DHF1_9BACL</name>
<dbReference type="RefSeq" id="WP_377469144.1">
    <property type="nucleotide sequence ID" value="NZ_JBHLWN010000025.1"/>
</dbReference>
<dbReference type="InterPro" id="IPR050490">
    <property type="entry name" value="Bact_solute-bd_prot1"/>
</dbReference>
<organism evidence="1 2">
    <name type="scientific">Paenibacillus chartarius</name>
    <dbReference type="NCBI Taxonomy" id="747481"/>
    <lineage>
        <taxon>Bacteria</taxon>
        <taxon>Bacillati</taxon>
        <taxon>Bacillota</taxon>
        <taxon>Bacilli</taxon>
        <taxon>Bacillales</taxon>
        <taxon>Paenibacillaceae</taxon>
        <taxon>Paenibacillus</taxon>
    </lineage>
</organism>
<dbReference type="Proteomes" id="UP001589776">
    <property type="component" value="Unassembled WGS sequence"/>
</dbReference>
<dbReference type="PANTHER" id="PTHR43649">
    <property type="entry name" value="ARABINOSE-BINDING PROTEIN-RELATED"/>
    <property type="match status" value="1"/>
</dbReference>
<proteinExistence type="predicted"/>
<gene>
    <name evidence="1" type="ORF">ACFFK0_06335</name>
</gene>
<dbReference type="Pfam" id="PF01547">
    <property type="entry name" value="SBP_bac_1"/>
    <property type="match status" value="1"/>
</dbReference>